<evidence type="ECO:0000313" key="2">
    <source>
        <dbReference type="Proteomes" id="UP000184108"/>
    </source>
</evidence>
<dbReference type="SUPFAM" id="SSF50998">
    <property type="entry name" value="Quinoprotein alcohol dehydrogenase-like"/>
    <property type="match status" value="1"/>
</dbReference>
<organism evidence="1 2">
    <name type="scientific">Chryseobacterium vrystaatense</name>
    <dbReference type="NCBI Taxonomy" id="307480"/>
    <lineage>
        <taxon>Bacteria</taxon>
        <taxon>Pseudomonadati</taxon>
        <taxon>Bacteroidota</taxon>
        <taxon>Flavobacteriia</taxon>
        <taxon>Flavobacteriales</taxon>
        <taxon>Weeksellaceae</taxon>
        <taxon>Chryseobacterium group</taxon>
        <taxon>Chryseobacterium</taxon>
    </lineage>
</organism>
<proteinExistence type="predicted"/>
<dbReference type="Proteomes" id="UP000184108">
    <property type="component" value="Unassembled WGS sequence"/>
</dbReference>
<gene>
    <name evidence="1" type="ORF">SAMN02787073_3663</name>
</gene>
<name>A0A1M5HCY2_9FLAO</name>
<dbReference type="EMBL" id="FQVE01000004">
    <property type="protein sequence ID" value="SHG13813.1"/>
    <property type="molecule type" value="Genomic_DNA"/>
</dbReference>
<accession>A0A1M5HCY2</accession>
<dbReference type="InterPro" id="IPR011047">
    <property type="entry name" value="Quinoprotein_ADH-like_sf"/>
</dbReference>
<sequence>MEKNSIPSSLPTSEFSKRFLGYRISDCVVRRRDFFYFIAREDYTQWTDWKDKGDSPSEKSLYKRIITFIQKKEPGRQWGNGRLRGFDRLTCGISDQPKEQFIAGSMTGQIYILGGGDDEIENGVSGNLRGILTDFKNIDGELYVVGSGRVAGVRQGKNSWKWLTPEIPFDMSTEALSAGFDVIDGFSRMDLYAAGGKGDVWHYDGTSWRRVDFPSNVTIEAMCCGADGRVYISGYEGLSFVGRGDTWKPVKRREIIPLGFKDLVWYEDRVWCTNDNGVWWIVNDEIVPADIPAFAKVSSGNLSARDGVLLLAGFYGAAFLENGQWHEIFSYSEMVDRCKAEGLYDGVLQARWHEFKD</sequence>
<reference evidence="2" key="1">
    <citation type="submission" date="2016-11" db="EMBL/GenBank/DDBJ databases">
        <authorList>
            <person name="Varghese N."/>
            <person name="Submissions S."/>
        </authorList>
    </citation>
    <scope>NUCLEOTIDE SEQUENCE [LARGE SCALE GENOMIC DNA]</scope>
    <source>
        <strain evidence="2">YR203</strain>
    </source>
</reference>
<dbReference type="AlphaFoldDB" id="A0A1M5HCY2"/>
<protein>
    <submittedName>
        <fullName evidence="1">Uncharacterized protein</fullName>
    </submittedName>
</protein>
<dbReference type="RefSeq" id="WP_083536224.1">
    <property type="nucleotide sequence ID" value="NZ_FQVE01000004.1"/>
</dbReference>
<evidence type="ECO:0000313" key="1">
    <source>
        <dbReference type="EMBL" id="SHG13813.1"/>
    </source>
</evidence>